<dbReference type="Gene3D" id="2.170.130.10">
    <property type="entry name" value="TonB-dependent receptor, plug domain"/>
    <property type="match status" value="1"/>
</dbReference>
<keyword evidence="4 8" id="KW-0812">Transmembrane</keyword>
<organism evidence="13 14">
    <name type="scientific">Sphingobacterium athyrii</name>
    <dbReference type="NCBI Taxonomy" id="2152717"/>
    <lineage>
        <taxon>Bacteria</taxon>
        <taxon>Pseudomonadati</taxon>
        <taxon>Bacteroidota</taxon>
        <taxon>Sphingobacteriia</taxon>
        <taxon>Sphingobacteriales</taxon>
        <taxon>Sphingobacteriaceae</taxon>
        <taxon>Sphingobacterium</taxon>
    </lineage>
</organism>
<comment type="similarity">
    <text evidence="8 9">Belongs to the TonB-dependent receptor family.</text>
</comment>
<gene>
    <name evidence="13" type="ORF">DCO56_21325</name>
</gene>
<proteinExistence type="inferred from homology"/>
<evidence type="ECO:0000256" key="8">
    <source>
        <dbReference type="PROSITE-ProRule" id="PRU01360"/>
    </source>
</evidence>
<keyword evidence="14" id="KW-1185">Reference proteome</keyword>
<feature type="chain" id="PRO_5016918367" evidence="10">
    <location>
        <begin position="23"/>
        <end position="1070"/>
    </location>
</feature>
<dbReference type="OrthoDB" id="9768177at2"/>
<evidence type="ECO:0000256" key="9">
    <source>
        <dbReference type="RuleBase" id="RU003357"/>
    </source>
</evidence>
<dbReference type="FunFam" id="2.170.130.10:FF:000008">
    <property type="entry name" value="SusC/RagA family TonB-linked outer membrane protein"/>
    <property type="match status" value="1"/>
</dbReference>
<dbReference type="InterPro" id="IPR023996">
    <property type="entry name" value="TonB-dep_OMP_SusC/RagA"/>
</dbReference>
<evidence type="ECO:0000313" key="14">
    <source>
        <dbReference type="Proteomes" id="UP000250831"/>
    </source>
</evidence>
<dbReference type="InterPro" id="IPR000531">
    <property type="entry name" value="Beta-barrel_TonB"/>
</dbReference>
<comment type="caution">
    <text evidence="13">The sequence shown here is derived from an EMBL/GenBank/DDBJ whole genome shotgun (WGS) entry which is preliminary data.</text>
</comment>
<dbReference type="InterPro" id="IPR036942">
    <property type="entry name" value="Beta-barrel_TonB_sf"/>
</dbReference>
<keyword evidence="13" id="KW-0675">Receptor</keyword>
<feature type="domain" description="TonB-dependent receptor-like beta-barrel" evidence="11">
    <location>
        <begin position="433"/>
        <end position="901"/>
    </location>
</feature>
<keyword evidence="3 8" id="KW-1134">Transmembrane beta strand</keyword>
<evidence type="ECO:0000256" key="10">
    <source>
        <dbReference type="SAM" id="SignalP"/>
    </source>
</evidence>
<dbReference type="Gene3D" id="2.60.40.1120">
    <property type="entry name" value="Carboxypeptidase-like, regulatory domain"/>
    <property type="match status" value="1"/>
</dbReference>
<dbReference type="InterPro" id="IPR039426">
    <property type="entry name" value="TonB-dep_rcpt-like"/>
</dbReference>
<reference evidence="13 14" key="1">
    <citation type="submission" date="2018-04" db="EMBL/GenBank/DDBJ databases">
        <title>Sphingobacterium sp. M46 Genome.</title>
        <authorList>
            <person name="Cheng J."/>
            <person name="Li Y."/>
        </authorList>
    </citation>
    <scope>NUCLEOTIDE SEQUENCE [LARGE SCALE GENOMIC DNA]</scope>
    <source>
        <strain evidence="13 14">M46</strain>
    </source>
</reference>
<dbReference type="AlphaFoldDB" id="A0A363NPM9"/>
<evidence type="ECO:0000256" key="1">
    <source>
        <dbReference type="ARBA" id="ARBA00004571"/>
    </source>
</evidence>
<dbReference type="Gene3D" id="2.40.170.20">
    <property type="entry name" value="TonB-dependent receptor, beta-barrel domain"/>
    <property type="match status" value="1"/>
</dbReference>
<dbReference type="EMBL" id="QCXX01000006">
    <property type="protein sequence ID" value="PUV22739.1"/>
    <property type="molecule type" value="Genomic_DNA"/>
</dbReference>
<dbReference type="PROSITE" id="PS52016">
    <property type="entry name" value="TONB_DEPENDENT_REC_3"/>
    <property type="match status" value="1"/>
</dbReference>
<feature type="signal peptide" evidence="10">
    <location>
        <begin position="1"/>
        <end position="22"/>
    </location>
</feature>
<keyword evidence="5 9" id="KW-0798">TonB box</keyword>
<comment type="subcellular location">
    <subcellularLocation>
        <location evidence="1 8">Cell outer membrane</location>
        <topology evidence="1 8">Multi-pass membrane protein</topology>
    </subcellularLocation>
</comment>
<dbReference type="Proteomes" id="UP000250831">
    <property type="component" value="Unassembled WGS sequence"/>
</dbReference>
<evidence type="ECO:0000256" key="5">
    <source>
        <dbReference type="ARBA" id="ARBA00023077"/>
    </source>
</evidence>
<dbReference type="InterPro" id="IPR037066">
    <property type="entry name" value="Plug_dom_sf"/>
</dbReference>
<sequence>MKQHVLTTLCLIACSSMQSLYAQQIQIAGKITDSNGNPISGVTINVKGSSQGTSTNDQGLFTLNANSNATLMLSAVGYKAQEIQVNGRKTISITLASGEQALDEVMVVAYGTAKKSTYTGSAATVKAKDIDNVPTTSFESALSGRVAGLTVSTPSGQAGSTPSIRIRGVGSMNASNEPLYVIDGVPANSGSGGQMGDYIYTSNNVMGNLNPDDIETITVLKDAAASSLYGSRAANGVILITTKKGKTGKPTVNFKSSIGFTPTWATDNYETASPQDQVNMLYQIFHDYRTSNVNPKTGVNYTDTDASTYALGQLNNKFNKHGYRFEVSDPLRMSNISILGMTDGIENREGKYYDWDKALFRTGIYQDNNLSLSGGTESTKYFSSLGYTTDKSRIRVNDFERISGRLNLTQKIVDNLEFGTNINIGHNKKKGFNDTRNTGSNYFLQSRNLLWPLYWPTNYKTGEAWTDRYGSYAYNADYYDQQWDNNSKTNKLGVISNLTWTILPELTAKTVFSYDYTDMKDYLYYSAKHFNGISDGGVVHQFNTNMLKLVTSNTVNYNKSFDKHTINLLAGFEAEKNKTDFMRTTGRNLGSAELPYISSAGKFEANAYSWGYNLMSFLGRAEYNYDNTYFLAASYRRDGSSKLGPKNRWGDFWSISGAYSLKNLPSLRENDAISTLRLKASYGVNGTLPTDNFGWRRLVSFNNFNYKGQPGGNLVSNPDPDITWETSYTTNAGLKFGFLNNRITGSVEYFNRTSKNLLQDVPTSQTTGFSTVLRNVGQINNKGIEIELAGDIIKKDDFRWSANVNAAFINSKVQKLNDNQDIIWYDPTGSVGNDTKGSGDARAQFIYREGQSTLAFYGYEWAGVDATNGKNVYYTNNSNTGSGIFDYNGRKATYDFNQADYTIIGNGIPNVSGGINTDFEYKNFNLGFNFIYKLGGKLYDGAFKDVADDGYYWERIRSEYAFEHMWTENNTSGTLPKLDGNDLTDPQKYSSRQLHDASFLRLKNINFGYRLPKTVLNKIGFSNARVYFNGTNLLTASKYKIADPEVGQYATRGWETPLGKTYTFGIELGF</sequence>
<dbReference type="SUPFAM" id="SSF56935">
    <property type="entry name" value="Porins"/>
    <property type="match status" value="1"/>
</dbReference>
<dbReference type="InterPro" id="IPR008969">
    <property type="entry name" value="CarboxyPept-like_regulatory"/>
</dbReference>
<evidence type="ECO:0000256" key="2">
    <source>
        <dbReference type="ARBA" id="ARBA00022448"/>
    </source>
</evidence>
<dbReference type="RefSeq" id="WP_108635767.1">
    <property type="nucleotide sequence ID" value="NZ_QCXX01000006.1"/>
</dbReference>
<dbReference type="SUPFAM" id="SSF49464">
    <property type="entry name" value="Carboxypeptidase regulatory domain-like"/>
    <property type="match status" value="1"/>
</dbReference>
<evidence type="ECO:0000259" key="11">
    <source>
        <dbReference type="Pfam" id="PF00593"/>
    </source>
</evidence>
<keyword evidence="6 8" id="KW-0472">Membrane</keyword>
<name>A0A363NPM9_9SPHI</name>
<dbReference type="InterPro" id="IPR012910">
    <property type="entry name" value="Plug_dom"/>
</dbReference>
<evidence type="ECO:0000256" key="3">
    <source>
        <dbReference type="ARBA" id="ARBA00022452"/>
    </source>
</evidence>
<evidence type="ECO:0000256" key="7">
    <source>
        <dbReference type="ARBA" id="ARBA00023237"/>
    </source>
</evidence>
<dbReference type="Pfam" id="PF07715">
    <property type="entry name" value="Plug"/>
    <property type="match status" value="1"/>
</dbReference>
<feature type="domain" description="TonB-dependent receptor plug" evidence="12">
    <location>
        <begin position="115"/>
        <end position="237"/>
    </location>
</feature>
<keyword evidence="10" id="KW-0732">Signal</keyword>
<evidence type="ECO:0000313" key="13">
    <source>
        <dbReference type="EMBL" id="PUV22739.1"/>
    </source>
</evidence>
<dbReference type="NCBIfam" id="TIGR04057">
    <property type="entry name" value="SusC_RagA_signa"/>
    <property type="match status" value="1"/>
</dbReference>
<dbReference type="GO" id="GO:0009279">
    <property type="term" value="C:cell outer membrane"/>
    <property type="evidence" value="ECO:0007669"/>
    <property type="project" value="UniProtKB-SubCell"/>
</dbReference>
<dbReference type="NCBIfam" id="TIGR04056">
    <property type="entry name" value="OMP_RagA_SusC"/>
    <property type="match status" value="1"/>
</dbReference>
<evidence type="ECO:0000256" key="6">
    <source>
        <dbReference type="ARBA" id="ARBA00023136"/>
    </source>
</evidence>
<protein>
    <submittedName>
        <fullName evidence="13">TonB-dependent receptor</fullName>
    </submittedName>
</protein>
<dbReference type="Pfam" id="PF13715">
    <property type="entry name" value="CarbopepD_reg_2"/>
    <property type="match status" value="1"/>
</dbReference>
<dbReference type="Pfam" id="PF00593">
    <property type="entry name" value="TonB_dep_Rec_b-barrel"/>
    <property type="match status" value="1"/>
</dbReference>
<keyword evidence="2 8" id="KW-0813">Transport</keyword>
<accession>A0A363NPM9</accession>
<evidence type="ECO:0000259" key="12">
    <source>
        <dbReference type="Pfam" id="PF07715"/>
    </source>
</evidence>
<dbReference type="InterPro" id="IPR023997">
    <property type="entry name" value="TonB-dep_OMP_SusC/RagA_CS"/>
</dbReference>
<evidence type="ECO:0000256" key="4">
    <source>
        <dbReference type="ARBA" id="ARBA00022692"/>
    </source>
</evidence>
<keyword evidence="7 8" id="KW-0998">Cell outer membrane</keyword>